<dbReference type="Gramene" id="PHT84335">
    <property type="protein sequence ID" value="PHT84335"/>
    <property type="gene ID" value="T459_12778"/>
</dbReference>
<dbReference type="InterPro" id="IPR050796">
    <property type="entry name" value="SCF_F-box_component"/>
</dbReference>
<sequence length="138" mass="15487">MILCCCNGLYLLWSYTGAGHLVWNPSTNESVELPDHEYPAATRSTYGLAFDSINDDYKILKIDNKGSSTSLNKIFALKSGCWRCIDNHPRSFVNSVWGEDSLAFGDIVAGGNIQYSRQSAILKAWHFRITRNALCLLY</sequence>
<keyword evidence="1" id="KW-0732">Signal</keyword>
<feature type="signal peptide" evidence="1">
    <location>
        <begin position="1"/>
        <end position="18"/>
    </location>
</feature>
<dbReference type="InterPro" id="IPR017451">
    <property type="entry name" value="F-box-assoc_interact_dom"/>
</dbReference>
<dbReference type="PANTHER" id="PTHR31672">
    <property type="entry name" value="BNACNNG10540D PROTEIN"/>
    <property type="match status" value="1"/>
</dbReference>
<organism evidence="3 4">
    <name type="scientific">Capsicum annuum</name>
    <name type="common">Capsicum pepper</name>
    <dbReference type="NCBI Taxonomy" id="4072"/>
    <lineage>
        <taxon>Eukaryota</taxon>
        <taxon>Viridiplantae</taxon>
        <taxon>Streptophyta</taxon>
        <taxon>Embryophyta</taxon>
        <taxon>Tracheophyta</taxon>
        <taxon>Spermatophyta</taxon>
        <taxon>Magnoliopsida</taxon>
        <taxon>eudicotyledons</taxon>
        <taxon>Gunneridae</taxon>
        <taxon>Pentapetalae</taxon>
        <taxon>asterids</taxon>
        <taxon>lamiids</taxon>
        <taxon>Solanales</taxon>
        <taxon>Solanaceae</taxon>
        <taxon>Solanoideae</taxon>
        <taxon>Capsiceae</taxon>
        <taxon>Capsicum</taxon>
    </lineage>
</organism>
<comment type="caution">
    <text evidence="3">The sequence shown here is derived from an EMBL/GenBank/DDBJ whole genome shotgun (WGS) entry which is preliminary data.</text>
</comment>
<evidence type="ECO:0000256" key="1">
    <source>
        <dbReference type="SAM" id="SignalP"/>
    </source>
</evidence>
<dbReference type="InterPro" id="IPR013187">
    <property type="entry name" value="F-box-assoc_dom_typ3"/>
</dbReference>
<accession>A0A2G2ZQU9</accession>
<reference evidence="3 4" key="1">
    <citation type="journal article" date="2014" name="Nat. Genet.">
        <title>Genome sequence of the hot pepper provides insights into the evolution of pungency in Capsicum species.</title>
        <authorList>
            <person name="Kim S."/>
            <person name="Park M."/>
            <person name="Yeom S.I."/>
            <person name="Kim Y.M."/>
            <person name="Lee J.M."/>
            <person name="Lee H.A."/>
            <person name="Seo E."/>
            <person name="Choi J."/>
            <person name="Cheong K."/>
            <person name="Kim K.T."/>
            <person name="Jung K."/>
            <person name="Lee G.W."/>
            <person name="Oh S.K."/>
            <person name="Bae C."/>
            <person name="Kim S.B."/>
            <person name="Lee H.Y."/>
            <person name="Kim S.Y."/>
            <person name="Kim M.S."/>
            <person name="Kang B.C."/>
            <person name="Jo Y.D."/>
            <person name="Yang H.B."/>
            <person name="Jeong H.J."/>
            <person name="Kang W.H."/>
            <person name="Kwon J.K."/>
            <person name="Shin C."/>
            <person name="Lim J.Y."/>
            <person name="Park J.H."/>
            <person name="Huh J.H."/>
            <person name="Kim J.S."/>
            <person name="Kim B.D."/>
            <person name="Cohen O."/>
            <person name="Paran I."/>
            <person name="Suh M.C."/>
            <person name="Lee S.B."/>
            <person name="Kim Y.K."/>
            <person name="Shin Y."/>
            <person name="Noh S.J."/>
            <person name="Park J."/>
            <person name="Seo Y.S."/>
            <person name="Kwon S.Y."/>
            <person name="Kim H.A."/>
            <person name="Park J.M."/>
            <person name="Kim H.J."/>
            <person name="Choi S.B."/>
            <person name="Bosland P.W."/>
            <person name="Reeves G."/>
            <person name="Jo S.H."/>
            <person name="Lee B.W."/>
            <person name="Cho H.T."/>
            <person name="Choi H.S."/>
            <person name="Lee M.S."/>
            <person name="Yu Y."/>
            <person name="Do Choi Y."/>
            <person name="Park B.S."/>
            <person name="van Deynze A."/>
            <person name="Ashrafi H."/>
            <person name="Hill T."/>
            <person name="Kim W.T."/>
            <person name="Pai H.S."/>
            <person name="Ahn H.K."/>
            <person name="Yeam I."/>
            <person name="Giovannoni J.J."/>
            <person name="Rose J.K."/>
            <person name="Sorensen I."/>
            <person name="Lee S.J."/>
            <person name="Kim R.W."/>
            <person name="Choi I.Y."/>
            <person name="Choi B.S."/>
            <person name="Lim J.S."/>
            <person name="Lee Y.H."/>
            <person name="Choi D."/>
        </authorList>
    </citation>
    <scope>NUCLEOTIDE SEQUENCE [LARGE SCALE GENOMIC DNA]</scope>
    <source>
        <strain evidence="4">cv. CM334</strain>
    </source>
</reference>
<evidence type="ECO:0000313" key="3">
    <source>
        <dbReference type="EMBL" id="PHT84335.1"/>
    </source>
</evidence>
<dbReference type="EMBL" id="AYRZ02000004">
    <property type="protein sequence ID" value="PHT84335.1"/>
    <property type="molecule type" value="Genomic_DNA"/>
</dbReference>
<feature type="chain" id="PRO_5013619452" description="F-box associated beta-propeller type 3 domain-containing protein" evidence="1">
    <location>
        <begin position="19"/>
        <end position="138"/>
    </location>
</feature>
<name>A0A2G2ZQU9_CAPAN</name>
<dbReference type="AlphaFoldDB" id="A0A2G2ZQU9"/>
<feature type="domain" description="F-box associated beta-propeller type 3" evidence="2">
    <location>
        <begin position="17"/>
        <end position="88"/>
    </location>
</feature>
<dbReference type="Pfam" id="PF08268">
    <property type="entry name" value="FBA_3"/>
    <property type="match status" value="1"/>
</dbReference>
<reference evidence="3 4" key="2">
    <citation type="journal article" date="2017" name="Genome Biol.">
        <title>New reference genome sequences of hot pepper reveal the massive evolution of plant disease-resistance genes by retroduplication.</title>
        <authorList>
            <person name="Kim S."/>
            <person name="Park J."/>
            <person name="Yeom S.I."/>
            <person name="Kim Y.M."/>
            <person name="Seo E."/>
            <person name="Kim K.T."/>
            <person name="Kim M.S."/>
            <person name="Lee J.M."/>
            <person name="Cheong K."/>
            <person name="Shin H.S."/>
            <person name="Kim S.B."/>
            <person name="Han K."/>
            <person name="Lee J."/>
            <person name="Park M."/>
            <person name="Lee H.A."/>
            <person name="Lee H.Y."/>
            <person name="Lee Y."/>
            <person name="Oh S."/>
            <person name="Lee J.H."/>
            <person name="Choi E."/>
            <person name="Choi E."/>
            <person name="Lee S.E."/>
            <person name="Jeon J."/>
            <person name="Kim H."/>
            <person name="Choi G."/>
            <person name="Song H."/>
            <person name="Lee J."/>
            <person name="Lee S.C."/>
            <person name="Kwon J.K."/>
            <person name="Lee H.Y."/>
            <person name="Koo N."/>
            <person name="Hong Y."/>
            <person name="Kim R.W."/>
            <person name="Kang W.H."/>
            <person name="Huh J.H."/>
            <person name="Kang B.C."/>
            <person name="Yang T.J."/>
            <person name="Lee Y.H."/>
            <person name="Bennetzen J.L."/>
            <person name="Choi D."/>
        </authorList>
    </citation>
    <scope>NUCLEOTIDE SEQUENCE [LARGE SCALE GENOMIC DNA]</scope>
    <source>
        <strain evidence="4">cv. CM334</strain>
    </source>
</reference>
<gene>
    <name evidence="3" type="ORF">T459_12778</name>
</gene>
<dbReference type="PANTHER" id="PTHR31672:SF13">
    <property type="entry name" value="F-BOX PROTEIN CPR30-LIKE"/>
    <property type="match status" value="1"/>
</dbReference>
<protein>
    <recommendedName>
        <fullName evidence="2">F-box associated beta-propeller type 3 domain-containing protein</fullName>
    </recommendedName>
</protein>
<dbReference type="NCBIfam" id="TIGR01640">
    <property type="entry name" value="F_box_assoc_1"/>
    <property type="match status" value="1"/>
</dbReference>
<keyword evidence="4" id="KW-1185">Reference proteome</keyword>
<dbReference type="Proteomes" id="UP000222542">
    <property type="component" value="Unassembled WGS sequence"/>
</dbReference>
<proteinExistence type="predicted"/>
<evidence type="ECO:0000259" key="2">
    <source>
        <dbReference type="Pfam" id="PF08268"/>
    </source>
</evidence>
<evidence type="ECO:0000313" key="4">
    <source>
        <dbReference type="Proteomes" id="UP000222542"/>
    </source>
</evidence>